<feature type="region of interest" description="Disordered" evidence="1">
    <location>
        <begin position="96"/>
        <end position="120"/>
    </location>
</feature>
<keyword evidence="3" id="KW-1185">Reference proteome</keyword>
<evidence type="ECO:0000313" key="3">
    <source>
        <dbReference type="Proteomes" id="UP000593573"/>
    </source>
</evidence>
<dbReference type="EMBL" id="JABFAB010000005">
    <property type="protein sequence ID" value="MBA0648501.1"/>
    <property type="molecule type" value="Genomic_DNA"/>
</dbReference>
<dbReference type="AlphaFoldDB" id="A0A7J8UDI3"/>
<dbReference type="OrthoDB" id="1001408at2759"/>
<accession>A0A7J8UDI3</accession>
<gene>
    <name evidence="2" type="ORF">Goklo_016207</name>
</gene>
<comment type="caution">
    <text evidence="2">The sequence shown here is derived from an EMBL/GenBank/DDBJ whole genome shotgun (WGS) entry which is preliminary data.</text>
</comment>
<feature type="compositionally biased region" description="Acidic residues" evidence="1">
    <location>
        <begin position="99"/>
        <end position="114"/>
    </location>
</feature>
<dbReference type="Proteomes" id="UP000593573">
    <property type="component" value="Unassembled WGS sequence"/>
</dbReference>
<evidence type="ECO:0000313" key="2">
    <source>
        <dbReference type="EMBL" id="MBA0648501.1"/>
    </source>
</evidence>
<evidence type="ECO:0000256" key="1">
    <source>
        <dbReference type="SAM" id="MobiDB-lite"/>
    </source>
</evidence>
<protein>
    <submittedName>
        <fullName evidence="2">Uncharacterized protein</fullName>
    </submittedName>
</protein>
<organism evidence="2 3">
    <name type="scientific">Gossypium klotzschianum</name>
    <dbReference type="NCBI Taxonomy" id="34286"/>
    <lineage>
        <taxon>Eukaryota</taxon>
        <taxon>Viridiplantae</taxon>
        <taxon>Streptophyta</taxon>
        <taxon>Embryophyta</taxon>
        <taxon>Tracheophyta</taxon>
        <taxon>Spermatophyta</taxon>
        <taxon>Magnoliopsida</taxon>
        <taxon>eudicotyledons</taxon>
        <taxon>Gunneridae</taxon>
        <taxon>Pentapetalae</taxon>
        <taxon>rosids</taxon>
        <taxon>malvids</taxon>
        <taxon>Malvales</taxon>
        <taxon>Malvaceae</taxon>
        <taxon>Malvoideae</taxon>
        <taxon>Gossypium</taxon>
    </lineage>
</organism>
<sequence>MLLSLLPIEWLCCILFYKEGRFHQPLDLRGNGQVHTESKLKHVLPYLITDLCHHADICIPPIEPFMRPTRSMIEENLYKLNGRPTPEPLLDMFEIFPPLDEDGPNNEDDDDDNKEEIPIVPPDYERVFHPDRSLMKGVMIRNPSHHRPT</sequence>
<reference evidence="2 3" key="1">
    <citation type="journal article" date="2019" name="Genome Biol. Evol.">
        <title>Insights into the evolution of the New World diploid cottons (Gossypium, subgenus Houzingenia) based on genome sequencing.</title>
        <authorList>
            <person name="Grover C.E."/>
            <person name="Arick M.A. 2nd"/>
            <person name="Thrash A."/>
            <person name="Conover J.L."/>
            <person name="Sanders W.S."/>
            <person name="Peterson D.G."/>
            <person name="Frelichowski J.E."/>
            <person name="Scheffler J.A."/>
            <person name="Scheffler B.E."/>
            <person name="Wendel J.F."/>
        </authorList>
    </citation>
    <scope>NUCLEOTIDE SEQUENCE [LARGE SCALE GENOMIC DNA]</scope>
    <source>
        <strain evidence="2">57</strain>
        <tissue evidence="2">Leaf</tissue>
    </source>
</reference>
<name>A0A7J8UDI3_9ROSI</name>
<proteinExistence type="predicted"/>